<proteinExistence type="predicted"/>
<protein>
    <recommendedName>
        <fullName evidence="4">4-amino-4-deoxy-L-arabinose transferase</fullName>
    </recommendedName>
</protein>
<evidence type="ECO:0000313" key="2">
    <source>
        <dbReference type="EMBL" id="SCE83413.1"/>
    </source>
</evidence>
<feature type="transmembrane region" description="Helical" evidence="1">
    <location>
        <begin position="183"/>
        <end position="208"/>
    </location>
</feature>
<accession>A0A1C4VHG7</accession>
<sequence length="596" mass="62465">MRRLIPEFGTPLRRAVVVLRSWWPEIVLGLGVVLAILGPVLRRGFLLRYDLVFVPDPPFGATVWGSGSELPRAVPSELLAVGLSQVLPADVAEKALLAGCLALAAVGAARLAPVGHPLARVAAGLGYVWNPWVYGRLHLGQWAVTAGYAALPWAYAWVLGVLRRRSDGSDPAGGAGPRRRSAVAGGLAVVLGGPAMVLAAVLTCAPALALARQWRAVVAGAATLAGLTAPWLLALGERGGGIDLDERGVAAFAARADTPLGVLGSVVTLGGVWSRHAVPVGRDQWPVALLALVLAGAAVWGFALTRRRWPSAAWWGLLVGAVLGTAVAAVPALPAGTAWMTALVERVPLAGSVRDGTRLLAPLALLQAVGLGMLVESLARTGARALAPLVACAPVLLLPGLAWGLSGQLDTVRFPAEWAEVRSVVNEDPAGGSLVSLPWSSFRAYRWGGSVPVLDPAARAFRRPVIGDQDVLVGRDRIRGESREADRVAAVLAEPGDPLSALRRLGVRYVLIQTDQPGGAEVADRFTDAEVVRRERTLTLIRLSDDHSSRSTGTVGIVPALGYSVLGGTLLIALSYPTARRRCMLLSGTSCRRDRQ</sequence>
<feature type="transmembrane region" description="Helical" evidence="1">
    <location>
        <begin position="359"/>
        <end position="379"/>
    </location>
</feature>
<feature type="transmembrane region" description="Helical" evidence="1">
    <location>
        <begin position="386"/>
        <end position="405"/>
    </location>
</feature>
<dbReference type="AlphaFoldDB" id="A0A1C4VHG7"/>
<feature type="transmembrane region" description="Helical" evidence="1">
    <location>
        <begin position="22"/>
        <end position="41"/>
    </location>
</feature>
<keyword evidence="1" id="KW-0472">Membrane</keyword>
<organism evidence="2 3">
    <name type="scientific">Micromonospora chokoriensis</name>
    <dbReference type="NCBI Taxonomy" id="356851"/>
    <lineage>
        <taxon>Bacteria</taxon>
        <taxon>Bacillati</taxon>
        <taxon>Actinomycetota</taxon>
        <taxon>Actinomycetes</taxon>
        <taxon>Micromonosporales</taxon>
        <taxon>Micromonosporaceae</taxon>
        <taxon>Micromonospora</taxon>
    </lineage>
</organism>
<keyword evidence="1" id="KW-1133">Transmembrane helix</keyword>
<feature type="transmembrane region" description="Helical" evidence="1">
    <location>
        <begin position="248"/>
        <end position="273"/>
    </location>
</feature>
<feature type="transmembrane region" description="Helical" evidence="1">
    <location>
        <begin position="312"/>
        <end position="339"/>
    </location>
</feature>
<dbReference type="EMBL" id="LT607409">
    <property type="protein sequence ID" value="SCE83413.1"/>
    <property type="molecule type" value="Genomic_DNA"/>
</dbReference>
<gene>
    <name evidence="2" type="ORF">GA0070612_1444</name>
</gene>
<feature type="transmembrane region" description="Helical" evidence="1">
    <location>
        <begin position="214"/>
        <end position="236"/>
    </location>
</feature>
<keyword evidence="3" id="KW-1185">Reference proteome</keyword>
<feature type="transmembrane region" description="Helical" evidence="1">
    <location>
        <begin position="285"/>
        <end position="305"/>
    </location>
</feature>
<evidence type="ECO:0008006" key="4">
    <source>
        <dbReference type="Google" id="ProtNLM"/>
    </source>
</evidence>
<dbReference type="RefSeq" id="WP_088987204.1">
    <property type="nucleotide sequence ID" value="NZ_LT607409.1"/>
</dbReference>
<name>A0A1C4VHG7_9ACTN</name>
<reference evidence="3" key="1">
    <citation type="submission" date="2016-06" db="EMBL/GenBank/DDBJ databases">
        <authorList>
            <person name="Varghese N."/>
            <person name="Submissions Spin"/>
        </authorList>
    </citation>
    <scope>NUCLEOTIDE SEQUENCE [LARGE SCALE GENOMIC DNA]</scope>
    <source>
        <strain evidence="3">DSM 45160</strain>
    </source>
</reference>
<feature type="transmembrane region" description="Helical" evidence="1">
    <location>
        <begin position="139"/>
        <end position="162"/>
    </location>
</feature>
<evidence type="ECO:0000256" key="1">
    <source>
        <dbReference type="SAM" id="Phobius"/>
    </source>
</evidence>
<evidence type="ECO:0000313" key="3">
    <source>
        <dbReference type="Proteomes" id="UP000198224"/>
    </source>
</evidence>
<dbReference type="Proteomes" id="UP000198224">
    <property type="component" value="Chromosome I"/>
</dbReference>
<keyword evidence="1" id="KW-0812">Transmembrane</keyword>
<feature type="transmembrane region" description="Helical" evidence="1">
    <location>
        <begin position="557"/>
        <end position="576"/>
    </location>
</feature>